<name>A0A7W7ZE68_9BACT</name>
<dbReference type="InterPro" id="IPR055178">
    <property type="entry name" value="RsdA/BaiN/AoA(So)-like_dom"/>
</dbReference>
<dbReference type="PANTHER" id="PTHR42887:SF2">
    <property type="entry name" value="OS12G0638800 PROTEIN"/>
    <property type="match status" value="1"/>
</dbReference>
<dbReference type="Gene3D" id="2.40.30.10">
    <property type="entry name" value="Translation factors"/>
    <property type="match status" value="1"/>
</dbReference>
<dbReference type="SUPFAM" id="SSF51905">
    <property type="entry name" value="FAD/NAD(P)-binding domain"/>
    <property type="match status" value="1"/>
</dbReference>
<gene>
    <name evidence="6" type="ORF">HDF16_002983</name>
</gene>
<keyword evidence="2" id="KW-0285">Flavoprotein</keyword>
<evidence type="ECO:0000313" key="6">
    <source>
        <dbReference type="EMBL" id="MBB5058269.1"/>
    </source>
</evidence>
<evidence type="ECO:0008006" key="8">
    <source>
        <dbReference type="Google" id="ProtNLM"/>
    </source>
</evidence>
<reference evidence="6 7" key="1">
    <citation type="submission" date="2020-08" db="EMBL/GenBank/DDBJ databases">
        <title>Genomic Encyclopedia of Type Strains, Phase IV (KMG-V): Genome sequencing to study the core and pangenomes of soil and plant-associated prokaryotes.</title>
        <authorList>
            <person name="Whitman W."/>
        </authorList>
    </citation>
    <scope>NUCLEOTIDE SEQUENCE [LARGE SCALE GENOMIC DNA]</scope>
    <source>
        <strain evidence="6 7">M8UP14</strain>
    </source>
</reference>
<dbReference type="PANTHER" id="PTHR42887">
    <property type="entry name" value="OS12G0638800 PROTEIN"/>
    <property type="match status" value="1"/>
</dbReference>
<proteinExistence type="predicted"/>
<comment type="cofactor">
    <cofactor evidence="1">
        <name>FAD</name>
        <dbReference type="ChEBI" id="CHEBI:57692"/>
    </cofactor>
</comment>
<dbReference type="InterPro" id="IPR023166">
    <property type="entry name" value="BaiN-like_dom_sf"/>
</dbReference>
<comment type="caution">
    <text evidence="6">The sequence shown here is derived from an EMBL/GenBank/DDBJ whole genome shotgun (WGS) entry which is preliminary data.</text>
</comment>
<dbReference type="NCBIfam" id="TIGR00275">
    <property type="entry name" value="aminoacetone oxidase family FAD-binding enzyme"/>
    <property type="match status" value="1"/>
</dbReference>
<evidence type="ECO:0000256" key="3">
    <source>
        <dbReference type="ARBA" id="ARBA00022827"/>
    </source>
</evidence>
<dbReference type="RefSeq" id="WP_184217811.1">
    <property type="nucleotide sequence ID" value="NZ_JACHIP010000004.1"/>
</dbReference>
<feature type="domain" description="RsdA/BaiN/AoA(So)-like Rossmann fold-like" evidence="4">
    <location>
        <begin position="8"/>
        <end position="394"/>
    </location>
</feature>
<feature type="domain" description="RsdA/BaiN/AoA(So)-like insert" evidence="5">
    <location>
        <begin position="192"/>
        <end position="341"/>
    </location>
</feature>
<dbReference type="Gene3D" id="1.10.8.260">
    <property type="entry name" value="HI0933 insert domain-like"/>
    <property type="match status" value="1"/>
</dbReference>
<dbReference type="Pfam" id="PF22780">
    <property type="entry name" value="HI0933_like_1st"/>
    <property type="match status" value="1"/>
</dbReference>
<evidence type="ECO:0000256" key="1">
    <source>
        <dbReference type="ARBA" id="ARBA00001974"/>
    </source>
</evidence>
<dbReference type="InterPro" id="IPR036188">
    <property type="entry name" value="FAD/NAD-bd_sf"/>
</dbReference>
<dbReference type="Pfam" id="PF03486">
    <property type="entry name" value="HI0933_like"/>
    <property type="match status" value="1"/>
</dbReference>
<dbReference type="InterPro" id="IPR057661">
    <property type="entry name" value="RsdA/BaiN/AoA(So)_Rossmann"/>
</dbReference>
<organism evidence="6 7">
    <name type="scientific">Granulicella aggregans</name>
    <dbReference type="NCBI Taxonomy" id="474949"/>
    <lineage>
        <taxon>Bacteria</taxon>
        <taxon>Pseudomonadati</taxon>
        <taxon>Acidobacteriota</taxon>
        <taxon>Terriglobia</taxon>
        <taxon>Terriglobales</taxon>
        <taxon>Acidobacteriaceae</taxon>
        <taxon>Granulicella</taxon>
    </lineage>
</organism>
<dbReference type="PRINTS" id="PR00411">
    <property type="entry name" value="PNDRDTASEI"/>
</dbReference>
<dbReference type="EMBL" id="JACHIP010000004">
    <property type="protein sequence ID" value="MBB5058269.1"/>
    <property type="molecule type" value="Genomic_DNA"/>
</dbReference>
<keyword evidence="3" id="KW-0274">FAD</keyword>
<sequence length="396" mass="42778">MPTSTHFDVLILGAGAAGLMCAFEAGRRGRTVAVLDHAERAGKKILISGGGRCNFTNLNTRPENFLSENPHFAKSALSRFTPEDMIALVEKHNIRYHEKTLGQLFCDRSAQEIVALLERECNEAGVRILTGTTIESVTKSEAQHFAVATSRGLFTSDSLVVATGGLSIPKMGATGLGYEIARQFGLNIIPTRPGLVPFTLSTDDLQNWADLSGLSAEVIAADSTKKPRATFREKMLITHRGLSGPAILQISSYWNPGDPIQLDLAPNQQVFSHLLAPTARRDTTAATNALRSILPARMAERWVALNSPERWTNSALESLEATLHAWPLRPAGTEGYAKAEVTAGGVDTCELDAKTMQSRKLPGLYFIGEVVDVTGWLGGYNFQWAWASAVSAAQSA</sequence>
<dbReference type="AlphaFoldDB" id="A0A7W7ZE68"/>
<dbReference type="Proteomes" id="UP000540989">
    <property type="component" value="Unassembled WGS sequence"/>
</dbReference>
<evidence type="ECO:0000313" key="7">
    <source>
        <dbReference type="Proteomes" id="UP000540989"/>
    </source>
</evidence>
<evidence type="ECO:0000259" key="5">
    <source>
        <dbReference type="Pfam" id="PF22780"/>
    </source>
</evidence>
<dbReference type="PRINTS" id="PR00368">
    <property type="entry name" value="FADPNR"/>
</dbReference>
<accession>A0A7W7ZE68</accession>
<evidence type="ECO:0000256" key="2">
    <source>
        <dbReference type="ARBA" id="ARBA00022630"/>
    </source>
</evidence>
<dbReference type="Gene3D" id="3.50.50.60">
    <property type="entry name" value="FAD/NAD(P)-binding domain"/>
    <property type="match status" value="1"/>
</dbReference>
<protein>
    <recommendedName>
        <fullName evidence="8">Aminoacetone oxidase family FAD-binding enzyme</fullName>
    </recommendedName>
</protein>
<keyword evidence="7" id="KW-1185">Reference proteome</keyword>
<dbReference type="InterPro" id="IPR004792">
    <property type="entry name" value="BaiN-like"/>
</dbReference>
<dbReference type="SUPFAM" id="SSF160996">
    <property type="entry name" value="HI0933 insert domain-like"/>
    <property type="match status" value="1"/>
</dbReference>
<evidence type="ECO:0000259" key="4">
    <source>
        <dbReference type="Pfam" id="PF03486"/>
    </source>
</evidence>